<protein>
    <submittedName>
        <fullName evidence="2">Capsid protein</fullName>
    </submittedName>
</protein>
<accession>A0A4P8W429</accession>
<dbReference type="EMBL" id="MK483076">
    <property type="protein sequence ID" value="QCS35888.1"/>
    <property type="molecule type" value="Genomic_DNA"/>
</dbReference>
<evidence type="ECO:0000313" key="2">
    <source>
        <dbReference type="EMBL" id="QCS35888.1"/>
    </source>
</evidence>
<sequence length="286" mass="33107">MYRRLSRKRYAARKKSRSSRSFKGRKLYSRRTTTRRPMSKRRILNITSHKKRNNIPPVNFNYQGLNPVPGPKLMGSDRSTYLLWRPTALTFDTDLTTDSARNAQTIFWRGIKEHAEIQTLGGAAWRWRRIIFSVKGIVFPGLSGNVETSNGFPRAMIEMSGDPPAQIRNGLEALLFQGQASNDWNNVFNARVDTNRVKLLYDKTRHLQSGNDRGKFFTFKQWIPLNKNMVYDDDERGKDESGQSYASTGNKGMGDVYFYDMFDCTTNDSIFQLAFNPQATLYWHEK</sequence>
<keyword evidence="3" id="KW-1185">Reference proteome</keyword>
<proteinExistence type="predicted"/>
<dbReference type="KEGG" id="vg:80536311"/>
<organism evidence="2 3">
    <name type="scientific">Capybara genomovirus 4</name>
    <dbReference type="NCBI Taxonomy" id="2582943"/>
    <lineage>
        <taxon>Viruses</taxon>
        <taxon>Monodnaviria</taxon>
        <taxon>Shotokuvirae</taxon>
        <taxon>Cressdnaviricota</taxon>
        <taxon>Repensiviricetes</taxon>
        <taxon>Geplafuvirales</taxon>
        <taxon>Genomoviridae</taxon>
        <taxon>Gemykibivirus</taxon>
        <taxon>Gemykibivirus hydro1</taxon>
    </lineage>
</organism>
<evidence type="ECO:0000256" key="1">
    <source>
        <dbReference type="SAM" id="MobiDB-lite"/>
    </source>
</evidence>
<gene>
    <name evidence="2" type="primary">cp</name>
</gene>
<name>A0A4P8W429_9VIRU</name>
<dbReference type="Proteomes" id="UP000677889">
    <property type="component" value="Segment"/>
</dbReference>
<evidence type="ECO:0000313" key="3">
    <source>
        <dbReference type="Proteomes" id="UP000677889"/>
    </source>
</evidence>
<feature type="region of interest" description="Disordered" evidence="1">
    <location>
        <begin position="1"/>
        <end position="37"/>
    </location>
</feature>
<reference evidence="2 3" key="1">
    <citation type="submission" date="2019-02" db="EMBL/GenBank/DDBJ databases">
        <title>Diverse ssDNA viruses associated with Capybara (Hydrochoerus hydrochaeris) in Brazil.</title>
        <authorList>
            <person name="Fontenele R.S."/>
            <person name="Lamas N.S."/>
            <person name="Lacorte C."/>
            <person name="Varsani A."/>
            <person name="Ribeiro S.G."/>
        </authorList>
    </citation>
    <scope>NUCLEOTIDE SEQUENCE [LARGE SCALE GENOMIC DNA]</scope>
    <source>
        <strain evidence="2">Cap1_57</strain>
    </source>
</reference>
<dbReference type="RefSeq" id="YP_010798206.1">
    <property type="nucleotide sequence ID" value="NC_076361.1"/>
</dbReference>
<dbReference type="GeneID" id="80536311"/>